<evidence type="ECO:0000313" key="1">
    <source>
        <dbReference type="EMBL" id="KAJ8617979.1"/>
    </source>
</evidence>
<keyword evidence="2" id="KW-1185">Reference proteome</keyword>
<comment type="caution">
    <text evidence="1">The sequence shown here is derived from an EMBL/GenBank/DDBJ whole genome shotgun (WGS) entry which is preliminary data.</text>
</comment>
<name>A0ACC2KA11_PERAE</name>
<protein>
    <submittedName>
        <fullName evidence="1">Uncharacterized protein</fullName>
    </submittedName>
</protein>
<dbReference type="EMBL" id="CM056812">
    <property type="protein sequence ID" value="KAJ8617979.1"/>
    <property type="molecule type" value="Genomic_DNA"/>
</dbReference>
<proteinExistence type="predicted"/>
<evidence type="ECO:0000313" key="2">
    <source>
        <dbReference type="Proteomes" id="UP001234297"/>
    </source>
</evidence>
<gene>
    <name evidence="1" type="ORF">MRB53_014165</name>
</gene>
<reference evidence="1 2" key="1">
    <citation type="journal article" date="2022" name="Hortic Res">
        <title>A haplotype resolved chromosomal level avocado genome allows analysis of novel avocado genes.</title>
        <authorList>
            <person name="Nath O."/>
            <person name="Fletcher S.J."/>
            <person name="Hayward A."/>
            <person name="Shaw L.M."/>
            <person name="Masouleh A.K."/>
            <person name="Furtado A."/>
            <person name="Henry R.J."/>
            <person name="Mitter N."/>
        </authorList>
    </citation>
    <scope>NUCLEOTIDE SEQUENCE [LARGE SCALE GENOMIC DNA]</scope>
    <source>
        <strain evidence="2">cv. Hass</strain>
    </source>
</reference>
<accession>A0ACC2KA11</accession>
<organism evidence="1 2">
    <name type="scientific">Persea americana</name>
    <name type="common">Avocado</name>
    <dbReference type="NCBI Taxonomy" id="3435"/>
    <lineage>
        <taxon>Eukaryota</taxon>
        <taxon>Viridiplantae</taxon>
        <taxon>Streptophyta</taxon>
        <taxon>Embryophyta</taxon>
        <taxon>Tracheophyta</taxon>
        <taxon>Spermatophyta</taxon>
        <taxon>Magnoliopsida</taxon>
        <taxon>Magnoliidae</taxon>
        <taxon>Laurales</taxon>
        <taxon>Lauraceae</taxon>
        <taxon>Persea</taxon>
    </lineage>
</organism>
<sequence length="444" mass="48125">MSISSSLLLLLFFHIPKTNADPLFYLCENTVNYTNPSPFYTNLKQVLSSLSAREEIFYGTPPIGQDPDKAYGLFLCRGDATVEVCRNCTKMASDEILGLCPNRSATIWYDDCLLRYSNTHLLGSSNTSVWVYMWNTQNVSNDPDQFKTVLRGLMRNLTNMAAFRQSRKYAAESASVSSFWNVYGLAQCIVDISADQCNDCLLAAINQIPVCCDNKRGGRVFGQVCNVRFETYPFYGDSAIADPSYTAPSPAIIAFSPPPPPGPTDAIVPPPSSAPPPPDAIGAPPNETITGTGTRDNSSKIIPILVPTVASAVILFIIVALLLAKKTSMQKKKTYTAVIDGLDGSDDSFQIDFDTIRVATNDFSHENKLGEGGFGPVYKVRKPPLSPVFPQLGTPAVVPPSHLSAKCPFTMKPALLKTPTTTILLKSPPTSVVGKDSEGRAEDT</sequence>
<dbReference type="Proteomes" id="UP001234297">
    <property type="component" value="Chromosome 4"/>
</dbReference>